<evidence type="ECO:0000313" key="2">
    <source>
        <dbReference type="EMBL" id="GFB08122.1"/>
    </source>
</evidence>
<comment type="caution">
    <text evidence="2">The sequence shown here is derived from an EMBL/GenBank/DDBJ whole genome shotgun (WGS) entry which is preliminary data.</text>
</comment>
<evidence type="ECO:0000256" key="1">
    <source>
        <dbReference type="SAM" id="MobiDB-lite"/>
    </source>
</evidence>
<feature type="region of interest" description="Disordered" evidence="1">
    <location>
        <begin position="118"/>
        <end position="152"/>
    </location>
</feature>
<dbReference type="EMBL" id="BKCJ010547922">
    <property type="protein sequence ID" value="GFB08122.1"/>
    <property type="molecule type" value="Genomic_DNA"/>
</dbReference>
<organism evidence="2">
    <name type="scientific">Tanacetum cinerariifolium</name>
    <name type="common">Dalmatian daisy</name>
    <name type="synonym">Chrysanthemum cinerariifolium</name>
    <dbReference type="NCBI Taxonomy" id="118510"/>
    <lineage>
        <taxon>Eukaryota</taxon>
        <taxon>Viridiplantae</taxon>
        <taxon>Streptophyta</taxon>
        <taxon>Embryophyta</taxon>
        <taxon>Tracheophyta</taxon>
        <taxon>Spermatophyta</taxon>
        <taxon>Magnoliopsida</taxon>
        <taxon>eudicotyledons</taxon>
        <taxon>Gunneridae</taxon>
        <taxon>Pentapetalae</taxon>
        <taxon>asterids</taxon>
        <taxon>campanulids</taxon>
        <taxon>Asterales</taxon>
        <taxon>Asteraceae</taxon>
        <taxon>Asteroideae</taxon>
        <taxon>Anthemideae</taxon>
        <taxon>Anthemidinae</taxon>
        <taxon>Tanacetum</taxon>
    </lineage>
</organism>
<sequence length="167" mass="18614">MVITFHLPFWNEKWLVQGVRLMGDVMIPPKDEPAQDPVEDYLDIGSPKVDRPPSPDYVPGPKELEQAPLSSNYVPGLKEPEQAPPSPVYLPYVPEPVYPEYMPPEDDVFPSEEQPLPIAATPTADSLGYIPEFDPKRDPEEDDEEDPADYPVDSIVVALPAIDHVPS</sequence>
<dbReference type="AlphaFoldDB" id="A0A699KRQ5"/>
<proteinExistence type="predicted"/>
<accession>A0A699KRQ5</accession>
<feature type="region of interest" description="Disordered" evidence="1">
    <location>
        <begin position="31"/>
        <end position="88"/>
    </location>
</feature>
<name>A0A699KRQ5_TANCI</name>
<gene>
    <name evidence="2" type="ORF">Tci_680093</name>
</gene>
<reference evidence="2" key="1">
    <citation type="journal article" date="2019" name="Sci. Rep.">
        <title>Draft genome of Tanacetum cinerariifolium, the natural source of mosquito coil.</title>
        <authorList>
            <person name="Yamashiro T."/>
            <person name="Shiraishi A."/>
            <person name="Satake H."/>
            <person name="Nakayama K."/>
        </authorList>
    </citation>
    <scope>NUCLEOTIDE SEQUENCE</scope>
</reference>
<protein>
    <submittedName>
        <fullName evidence="2">Uncharacterized protein</fullName>
    </submittedName>
</protein>